<dbReference type="OrthoDB" id="432234at2759"/>
<dbReference type="EMBL" id="KV423949">
    <property type="protein sequence ID" value="KZT58629.1"/>
    <property type="molecule type" value="Genomic_DNA"/>
</dbReference>
<feature type="domain" description="DUF6570" evidence="3">
    <location>
        <begin position="111"/>
        <end position="253"/>
    </location>
</feature>
<proteinExistence type="predicted"/>
<dbReference type="Pfam" id="PF20209">
    <property type="entry name" value="DUF6570"/>
    <property type="match status" value="1"/>
</dbReference>
<evidence type="ECO:0000259" key="2">
    <source>
        <dbReference type="Pfam" id="PF14214"/>
    </source>
</evidence>
<accession>A0A165GXX2</accession>
<name>A0A165GXX2_9BASI</name>
<evidence type="ECO:0000256" key="1">
    <source>
        <dbReference type="SAM" id="MobiDB-lite"/>
    </source>
</evidence>
<evidence type="ECO:0000313" key="4">
    <source>
        <dbReference type="EMBL" id="KZT58629.1"/>
    </source>
</evidence>
<reference evidence="4 5" key="1">
    <citation type="journal article" date="2016" name="Mol. Biol. Evol.">
        <title>Comparative Genomics of Early-Diverging Mushroom-Forming Fungi Provides Insights into the Origins of Lignocellulose Decay Capabilities.</title>
        <authorList>
            <person name="Nagy L.G."/>
            <person name="Riley R."/>
            <person name="Tritt A."/>
            <person name="Adam C."/>
            <person name="Daum C."/>
            <person name="Floudas D."/>
            <person name="Sun H."/>
            <person name="Yadav J.S."/>
            <person name="Pangilinan J."/>
            <person name="Larsson K.H."/>
            <person name="Matsuura K."/>
            <person name="Barry K."/>
            <person name="Labutti K."/>
            <person name="Kuo R."/>
            <person name="Ohm R.A."/>
            <person name="Bhattacharya S.S."/>
            <person name="Shirouzu T."/>
            <person name="Yoshinaga Y."/>
            <person name="Martin F.M."/>
            <person name="Grigoriev I.V."/>
            <person name="Hibbett D.S."/>
        </authorList>
    </citation>
    <scope>NUCLEOTIDE SEQUENCE [LARGE SCALE GENOMIC DNA]</scope>
    <source>
        <strain evidence="4 5">HHB12733</strain>
    </source>
</reference>
<dbReference type="AlphaFoldDB" id="A0A165GXX2"/>
<evidence type="ECO:0000259" key="3">
    <source>
        <dbReference type="Pfam" id="PF20209"/>
    </source>
</evidence>
<protein>
    <submittedName>
        <fullName evidence="4">Uncharacterized protein</fullName>
    </submittedName>
</protein>
<dbReference type="Proteomes" id="UP000076842">
    <property type="component" value="Unassembled WGS sequence"/>
</dbReference>
<dbReference type="Pfam" id="PF14214">
    <property type="entry name" value="Helitron_like_N"/>
    <property type="match status" value="1"/>
</dbReference>
<feature type="domain" description="Helitron helicase-like" evidence="2">
    <location>
        <begin position="409"/>
        <end position="628"/>
    </location>
</feature>
<gene>
    <name evidence="4" type="ORF">CALCODRAFT_432357</name>
</gene>
<organism evidence="4 5">
    <name type="scientific">Calocera cornea HHB12733</name>
    <dbReference type="NCBI Taxonomy" id="1353952"/>
    <lineage>
        <taxon>Eukaryota</taxon>
        <taxon>Fungi</taxon>
        <taxon>Dikarya</taxon>
        <taxon>Basidiomycota</taxon>
        <taxon>Agaricomycotina</taxon>
        <taxon>Dacrymycetes</taxon>
        <taxon>Dacrymycetales</taxon>
        <taxon>Dacrymycetaceae</taxon>
        <taxon>Calocera</taxon>
    </lineage>
</organism>
<feature type="non-terminal residue" evidence="4">
    <location>
        <position position="892"/>
    </location>
</feature>
<dbReference type="InterPro" id="IPR046700">
    <property type="entry name" value="DUF6570"/>
</dbReference>
<keyword evidence="5" id="KW-1185">Reference proteome</keyword>
<sequence>MDFPPPYSEDLVRSIIAEYTDAVSTKTLRTGVCASCAEAVKLSVMHTVPVEDLDFSLLVNPLLPVRFRPTTYNVDAYSNAILDVAGLSNPQELEGNATLCAPCYRALQSDRKPDLALANWFYYAHDHVPPDVQHAFVASTFVEKRLFSRCSATKICYRYFDNPESRLYRNAFDGMQRFSRGNVLILPQDTAKMHKVLPPPVDDIKDSFVAVFAGQDQPTPEMLRRVEPLKANARTVRTVIDFLLSQNKAYRSTTEDFPDGPTVFSPANFSALFPDNNPLCAESSIVLPCIEVGHVHMPDPQAAVESDVGNRNSFEDCDMSSPDFFVEASTYSATETSTGAYEAMKADALAHCLDNRGSFLLSTPGSRPVQDLRNEYLLTWLFPHLDPFGLGGFDDPRRTPSVSMVRQLAHMLRLADRRYQEEPAFAFIFHNILQKRQSLREVRFAIPEGRHQTIVEHLHSIDPEVLANLAQRLKKNPRAQPITGAEGLALRVLRRIQMLRKDVPGSDAYKRARRNEIRSLVYRLGSPAFFITLTPCDVDGFLCQLAINGYKDAEKIRLGTTRQTRFHRAMQVAHNPAIAASVFHDTMLRFRDIILRIGNGPGLFGQCAAWYGMVEAQGRGTLHCHMLVWIQGNLSPKTLRKMLSDDPGFKSRMIAWLESLIKTELPGDKEVVVEQDGPLPMPKLDKDSVDPRTQPSPDLRIHPEVWKAQFNAHVKSLVERNNWHEHRATCWIHLRRGEEPSDNNCRMRIDGSTRPYSDIDAETGSILLRRLHPRINEYNDVVMFLLRSNMDIQYLGSGEASRAALYYITDYITKSSLKVHAGMTALIYALQKNQEKYAQSLDAPIAVYSKSLVTKLLNSMMARQEVSHQQVMSYYVGGGDCYKNFKFAKLHW</sequence>
<dbReference type="STRING" id="1353952.A0A165GXX2"/>
<dbReference type="InParanoid" id="A0A165GXX2"/>
<dbReference type="InterPro" id="IPR025476">
    <property type="entry name" value="Helitron_helicase-like"/>
</dbReference>
<feature type="region of interest" description="Disordered" evidence="1">
    <location>
        <begin position="675"/>
        <end position="698"/>
    </location>
</feature>
<evidence type="ECO:0000313" key="5">
    <source>
        <dbReference type="Proteomes" id="UP000076842"/>
    </source>
</evidence>